<dbReference type="PANTHER" id="PTHR43017:SF1">
    <property type="entry name" value="ACETYLTRANSFERASE YJL218W-RELATED"/>
    <property type="match status" value="1"/>
</dbReference>
<proteinExistence type="inferred from homology"/>
<evidence type="ECO:0000256" key="3">
    <source>
        <dbReference type="ARBA" id="ARBA00022737"/>
    </source>
</evidence>
<keyword evidence="4 5" id="KW-0012">Acyltransferase</keyword>
<feature type="domain" description="Maltose/galactoside acetyltransferase" evidence="6">
    <location>
        <begin position="6"/>
        <end position="58"/>
    </location>
</feature>
<dbReference type="AlphaFoldDB" id="A0A380KC64"/>
<organism evidence="7 8">
    <name type="scientific">Streptococcus hyointestinalis</name>
    <dbReference type="NCBI Taxonomy" id="1337"/>
    <lineage>
        <taxon>Bacteria</taxon>
        <taxon>Bacillati</taxon>
        <taxon>Bacillota</taxon>
        <taxon>Bacilli</taxon>
        <taxon>Lactobacillales</taxon>
        <taxon>Streptococcaceae</taxon>
        <taxon>Streptococcus</taxon>
    </lineage>
</organism>
<dbReference type="SMART" id="SM01266">
    <property type="entry name" value="Mac"/>
    <property type="match status" value="1"/>
</dbReference>
<accession>A0A380KC64</accession>
<evidence type="ECO:0000256" key="4">
    <source>
        <dbReference type="ARBA" id="ARBA00023315"/>
    </source>
</evidence>
<protein>
    <recommendedName>
        <fullName evidence="5">Acetyltransferase</fullName>
        <ecNumber evidence="5">2.3.1.-</ecNumber>
    </recommendedName>
</protein>
<dbReference type="InterPro" id="IPR039369">
    <property type="entry name" value="LacA-like"/>
</dbReference>
<reference evidence="7 8" key="1">
    <citation type="submission" date="2018-06" db="EMBL/GenBank/DDBJ databases">
        <authorList>
            <consortium name="Pathogen Informatics"/>
            <person name="Doyle S."/>
        </authorList>
    </citation>
    <scope>NUCLEOTIDE SEQUENCE [LARGE SCALE GENOMIC DNA]</scope>
    <source>
        <strain evidence="7 8">NCTC12224</strain>
    </source>
</reference>
<dbReference type="Gene3D" id="2.160.10.10">
    <property type="entry name" value="Hexapeptide repeat proteins"/>
    <property type="match status" value="1"/>
</dbReference>
<evidence type="ECO:0000256" key="5">
    <source>
        <dbReference type="RuleBase" id="RU367021"/>
    </source>
</evidence>
<evidence type="ECO:0000313" key="8">
    <source>
        <dbReference type="Proteomes" id="UP000254924"/>
    </source>
</evidence>
<dbReference type="OrthoDB" id="9812571at2"/>
<dbReference type="InterPro" id="IPR011004">
    <property type="entry name" value="Trimer_LpxA-like_sf"/>
</dbReference>
<dbReference type="Pfam" id="PF12464">
    <property type="entry name" value="Mac"/>
    <property type="match status" value="1"/>
</dbReference>
<dbReference type="SUPFAM" id="SSF51161">
    <property type="entry name" value="Trimeric LpxA-like enzymes"/>
    <property type="match status" value="1"/>
</dbReference>
<evidence type="ECO:0000259" key="6">
    <source>
        <dbReference type="SMART" id="SM01266"/>
    </source>
</evidence>
<dbReference type="PANTHER" id="PTHR43017">
    <property type="entry name" value="GALACTOSIDE O-ACETYLTRANSFERASE"/>
    <property type="match status" value="1"/>
</dbReference>
<evidence type="ECO:0000256" key="1">
    <source>
        <dbReference type="ARBA" id="ARBA00007274"/>
    </source>
</evidence>
<dbReference type="InterPro" id="IPR024688">
    <property type="entry name" value="Mac_dom"/>
</dbReference>
<dbReference type="GO" id="GO:0008870">
    <property type="term" value="F:galactoside O-acetyltransferase activity"/>
    <property type="evidence" value="ECO:0007669"/>
    <property type="project" value="TreeGrafter"/>
</dbReference>
<keyword evidence="8" id="KW-1185">Reference proteome</keyword>
<dbReference type="EMBL" id="UHFN01000007">
    <property type="protein sequence ID" value="SUN61867.1"/>
    <property type="molecule type" value="Genomic_DNA"/>
</dbReference>
<comment type="similarity">
    <text evidence="1 5">Belongs to the transferase hexapeptide repeat family.</text>
</comment>
<sequence length="132" mass="15527">MTQTERDKMLAGKLYDASDKELKHQRLEARRKLMAFNAEQDEKKRSSMLKAWFGTTGEHIFMETGFVCDYGNNIHVGENFYANFNQTFFYYLSSLSRHLMNTILSSVIQIWKLFYFGLKFSVKSVYKSNTLC</sequence>
<evidence type="ECO:0000256" key="2">
    <source>
        <dbReference type="ARBA" id="ARBA00022679"/>
    </source>
</evidence>
<keyword evidence="2 5" id="KW-0808">Transferase</keyword>
<dbReference type="Proteomes" id="UP000254924">
    <property type="component" value="Unassembled WGS sequence"/>
</dbReference>
<evidence type="ECO:0000313" key="7">
    <source>
        <dbReference type="EMBL" id="SUN61867.1"/>
    </source>
</evidence>
<keyword evidence="3" id="KW-0677">Repeat</keyword>
<name>A0A380KC64_9STRE</name>
<gene>
    <name evidence="7" type="primary">maa_3</name>
    <name evidence="7" type="ORF">NCTC12224_01620</name>
</gene>
<dbReference type="EC" id="2.3.1.-" evidence="5"/>